<dbReference type="PROSITE" id="PS01229">
    <property type="entry name" value="COF_2"/>
    <property type="match status" value="1"/>
</dbReference>
<accession>N4WC71</accession>
<dbReference type="Gene3D" id="3.30.1240.10">
    <property type="match status" value="1"/>
</dbReference>
<dbReference type="SUPFAM" id="SSF56784">
    <property type="entry name" value="HAD-like"/>
    <property type="match status" value="1"/>
</dbReference>
<evidence type="ECO:0000313" key="1">
    <source>
        <dbReference type="EMBL" id="ENH97883.1"/>
    </source>
</evidence>
<dbReference type="GO" id="GO:0000287">
    <property type="term" value="F:magnesium ion binding"/>
    <property type="evidence" value="ECO:0007669"/>
    <property type="project" value="TreeGrafter"/>
</dbReference>
<dbReference type="Gene3D" id="3.40.50.1000">
    <property type="entry name" value="HAD superfamily/HAD-like"/>
    <property type="match status" value="1"/>
</dbReference>
<sequence>MSSYKVLFLDIDGTVLQDDHTIATSTKKAVQQAKAKGIEVFLATGRPLHEISDIADSLDIHSFIGYNGAYAIYEDQVVFNQPIDSTIIEHFLQVAHQNGHEMVLYTNQLNLFTSLTPDFVQRFADYFNFQQNFLYTDQYKQNILGITMMNVKPNETALYDLPKSDIYFSEVNVSGVDDCYDVIRENVNKGRAIKTVLERLEIEAHQAIAFGDGMNDKQMLQFVGESFAMGNAHEELFQYAKHRTTSVNNDGIYHGLQSLGIVP</sequence>
<dbReference type="InterPro" id="IPR006379">
    <property type="entry name" value="HAD-SF_hydro_IIB"/>
</dbReference>
<dbReference type="SFLD" id="SFLDS00003">
    <property type="entry name" value="Haloacid_Dehalogenase"/>
    <property type="match status" value="1"/>
</dbReference>
<dbReference type="Pfam" id="PF08282">
    <property type="entry name" value="Hydrolase_3"/>
    <property type="match status" value="1"/>
</dbReference>
<dbReference type="InterPro" id="IPR023214">
    <property type="entry name" value="HAD_sf"/>
</dbReference>
<dbReference type="NCBIfam" id="TIGR01484">
    <property type="entry name" value="HAD-SF-IIB"/>
    <property type="match status" value="1"/>
</dbReference>
<dbReference type="InterPro" id="IPR036412">
    <property type="entry name" value="HAD-like_sf"/>
</dbReference>
<dbReference type="RefSeq" id="WP_003464392.1">
    <property type="nucleotide sequence ID" value="NZ_APML01000012.1"/>
</dbReference>
<dbReference type="PANTHER" id="PTHR10000">
    <property type="entry name" value="PHOSPHOSERINE PHOSPHATASE"/>
    <property type="match status" value="1"/>
</dbReference>
<dbReference type="STRING" id="1308866.J416_02961"/>
<dbReference type="PANTHER" id="PTHR10000:SF25">
    <property type="entry name" value="PHOSPHATASE YKRA-RELATED"/>
    <property type="match status" value="1"/>
</dbReference>
<dbReference type="Proteomes" id="UP000012283">
    <property type="component" value="Unassembled WGS sequence"/>
</dbReference>
<reference evidence="1 2" key="1">
    <citation type="submission" date="2013-03" db="EMBL/GenBank/DDBJ databases">
        <title>Draft genome sequence of Gracibacillus halophilus YIM-C55.5, a moderately halophilic and thermophilic organism from the Xiaochaidamu salt lake.</title>
        <authorList>
            <person name="Sugumar T."/>
            <person name="Polireddy D.R."/>
            <person name="Antony A."/>
            <person name="Madhava Y.R."/>
            <person name="Sivakumar N."/>
        </authorList>
    </citation>
    <scope>NUCLEOTIDE SEQUENCE [LARGE SCALE GENOMIC DNA]</scope>
    <source>
        <strain evidence="1 2">YIM-C55.5</strain>
    </source>
</reference>
<comment type="caution">
    <text evidence="1">The sequence shown here is derived from an EMBL/GenBank/DDBJ whole genome shotgun (WGS) entry which is preliminary data.</text>
</comment>
<keyword evidence="2" id="KW-1185">Reference proteome</keyword>
<dbReference type="InterPro" id="IPR000150">
    <property type="entry name" value="Cof"/>
</dbReference>
<dbReference type="SFLD" id="SFLDG01140">
    <property type="entry name" value="C2.B:_Phosphomannomutase_and_P"/>
    <property type="match status" value="1"/>
</dbReference>
<organism evidence="1 2">
    <name type="scientific">Gracilibacillus halophilus YIM-C55.5</name>
    <dbReference type="NCBI Taxonomy" id="1308866"/>
    <lineage>
        <taxon>Bacteria</taxon>
        <taxon>Bacillati</taxon>
        <taxon>Bacillota</taxon>
        <taxon>Bacilli</taxon>
        <taxon>Bacillales</taxon>
        <taxon>Bacillaceae</taxon>
        <taxon>Gracilibacillus</taxon>
    </lineage>
</organism>
<dbReference type="OrthoDB" id="9810101at2"/>
<dbReference type="PATRIC" id="fig|1308866.3.peg.600"/>
<proteinExistence type="predicted"/>
<dbReference type="AlphaFoldDB" id="N4WC71"/>
<protein>
    <submittedName>
        <fullName evidence="1">Hydrolase</fullName>
    </submittedName>
</protein>
<dbReference type="GO" id="GO:0005829">
    <property type="term" value="C:cytosol"/>
    <property type="evidence" value="ECO:0007669"/>
    <property type="project" value="TreeGrafter"/>
</dbReference>
<keyword evidence="1" id="KW-0378">Hydrolase</keyword>
<evidence type="ECO:0000313" key="2">
    <source>
        <dbReference type="Proteomes" id="UP000012283"/>
    </source>
</evidence>
<dbReference type="NCBIfam" id="TIGR00099">
    <property type="entry name" value="Cof-subfamily"/>
    <property type="match status" value="1"/>
</dbReference>
<dbReference type="GO" id="GO:0016791">
    <property type="term" value="F:phosphatase activity"/>
    <property type="evidence" value="ECO:0007669"/>
    <property type="project" value="TreeGrafter"/>
</dbReference>
<gene>
    <name evidence="1" type="ORF">J416_02961</name>
</gene>
<dbReference type="EMBL" id="APML01000012">
    <property type="protein sequence ID" value="ENH97883.1"/>
    <property type="molecule type" value="Genomic_DNA"/>
</dbReference>
<name>N4WC71_9BACI</name>
<dbReference type="eggNOG" id="COG0561">
    <property type="taxonomic scope" value="Bacteria"/>
</dbReference>